<keyword evidence="1" id="KW-0472">Membrane</keyword>
<evidence type="ECO:0000313" key="3">
    <source>
        <dbReference type="Proteomes" id="UP000479043"/>
    </source>
</evidence>
<proteinExistence type="predicted"/>
<accession>A0A6L8LFJ3</accession>
<dbReference type="AlphaFoldDB" id="A0A6L8LFJ3"/>
<organism evidence="2 3">
    <name type="scientific">Thalassovita mangrovi</name>
    <dbReference type="NCBI Taxonomy" id="2692236"/>
    <lineage>
        <taxon>Bacteria</taxon>
        <taxon>Pseudomonadati</taxon>
        <taxon>Pseudomonadota</taxon>
        <taxon>Alphaproteobacteria</taxon>
        <taxon>Rhodobacterales</taxon>
        <taxon>Roseobacteraceae</taxon>
        <taxon>Thalassovita</taxon>
    </lineage>
</organism>
<comment type="caution">
    <text evidence="2">The sequence shown here is derived from an EMBL/GenBank/DDBJ whole genome shotgun (WGS) entry which is preliminary data.</text>
</comment>
<dbReference type="EMBL" id="WWEN01000002">
    <property type="protein sequence ID" value="MYM54585.1"/>
    <property type="molecule type" value="Genomic_DNA"/>
</dbReference>
<dbReference type="RefSeq" id="WP_160972270.1">
    <property type="nucleotide sequence ID" value="NZ_WWEN01000002.1"/>
</dbReference>
<reference evidence="2 3" key="1">
    <citation type="submission" date="2020-01" db="EMBL/GenBank/DDBJ databases">
        <authorList>
            <person name="Chen S."/>
        </authorList>
    </citation>
    <scope>NUCLEOTIDE SEQUENCE [LARGE SCALE GENOMIC DNA]</scope>
    <source>
        <strain evidence="2 3">GS-10</strain>
    </source>
</reference>
<dbReference type="Proteomes" id="UP000479043">
    <property type="component" value="Unassembled WGS sequence"/>
</dbReference>
<evidence type="ECO:0000256" key="1">
    <source>
        <dbReference type="SAM" id="Phobius"/>
    </source>
</evidence>
<feature type="transmembrane region" description="Helical" evidence="1">
    <location>
        <begin position="56"/>
        <end position="89"/>
    </location>
</feature>
<keyword evidence="1" id="KW-1133">Transmembrane helix</keyword>
<keyword evidence="3" id="KW-1185">Reference proteome</keyword>
<sequence length="95" mass="10912">MIRRRTLLLSTVLLICLAPAVSMFWASWFAERHDCILHEGYSNPCFVNGKDWGDTLYSAFVMGWLMMLTLPLAATIALFFALKAAFTLIRRVLRR</sequence>
<gene>
    <name evidence="2" type="ORF">GR167_04660</name>
</gene>
<evidence type="ECO:0000313" key="2">
    <source>
        <dbReference type="EMBL" id="MYM54585.1"/>
    </source>
</evidence>
<protein>
    <submittedName>
        <fullName evidence="2">Uncharacterized protein</fullName>
    </submittedName>
</protein>
<keyword evidence="1" id="KW-0812">Transmembrane</keyword>
<name>A0A6L8LFJ3_9RHOB</name>